<dbReference type="Gene3D" id="2.30.30.100">
    <property type="match status" value="1"/>
</dbReference>
<dbReference type="InterPro" id="IPR010920">
    <property type="entry name" value="LSM_dom_sf"/>
</dbReference>
<dbReference type="GO" id="GO:0071004">
    <property type="term" value="C:U2-type prespliceosome"/>
    <property type="evidence" value="ECO:0007669"/>
    <property type="project" value="TreeGrafter"/>
</dbReference>
<dbReference type="GO" id="GO:0005687">
    <property type="term" value="C:U4 snRNP"/>
    <property type="evidence" value="ECO:0007669"/>
    <property type="project" value="TreeGrafter"/>
</dbReference>
<dbReference type="Proteomes" id="UP000038040">
    <property type="component" value="Unplaced"/>
</dbReference>
<keyword evidence="5" id="KW-0507">mRNA processing</keyword>
<evidence type="ECO:0000256" key="7">
    <source>
        <dbReference type="ARBA" id="ARBA00023187"/>
    </source>
</evidence>
<dbReference type="GO" id="GO:0000398">
    <property type="term" value="P:mRNA splicing, via spliceosome"/>
    <property type="evidence" value="ECO:0007669"/>
    <property type="project" value="TreeGrafter"/>
</dbReference>
<evidence type="ECO:0000256" key="2">
    <source>
        <dbReference type="ARBA" id="ARBA00004496"/>
    </source>
</evidence>
<dbReference type="PANTHER" id="PTHR10701:SF0">
    <property type="entry name" value="SMALL NUCLEAR RIBONUCLEOPROTEIN-ASSOCIATED PROTEIN B"/>
    <property type="match status" value="1"/>
</dbReference>
<dbReference type="PANTHER" id="PTHR10701">
    <property type="entry name" value="SMALL NUCLEAR RIBONUCLEOPROTEIN-ASSOCIATED PROTEIN B AND N"/>
    <property type="match status" value="1"/>
</dbReference>
<dbReference type="SMART" id="SM00651">
    <property type="entry name" value="Sm"/>
    <property type="match status" value="1"/>
</dbReference>
<dbReference type="GO" id="GO:0005686">
    <property type="term" value="C:U2 snRNP"/>
    <property type="evidence" value="ECO:0007669"/>
    <property type="project" value="TreeGrafter"/>
</dbReference>
<sequence>MTISKNNKMMAHLNYRMKVTLLDGRTFIGYFKAFDKHMNILLCECEEHRKVKPKSGKKQVADDIRTLGLVLLRGENIISLTVDGPPQKDDDSVKLPKGGGIPGPGTAKPAGRGMPMLPQGVMAPPQNLQGAVRGVGGPAMSVMQPGYGAVPPAINMPPPRQPGPY</sequence>
<keyword evidence="6" id="KW-0694">RNA-binding</keyword>
<dbReference type="CDD" id="cd01717">
    <property type="entry name" value="Sm_B"/>
    <property type="match status" value="1"/>
</dbReference>
<evidence type="ECO:0000256" key="5">
    <source>
        <dbReference type="ARBA" id="ARBA00022664"/>
    </source>
</evidence>
<dbReference type="GO" id="GO:0005682">
    <property type="term" value="C:U5 snRNP"/>
    <property type="evidence" value="ECO:0007669"/>
    <property type="project" value="TreeGrafter"/>
</dbReference>
<dbReference type="GO" id="GO:0005685">
    <property type="term" value="C:U1 snRNP"/>
    <property type="evidence" value="ECO:0007669"/>
    <property type="project" value="TreeGrafter"/>
</dbReference>
<evidence type="ECO:0000256" key="9">
    <source>
        <dbReference type="ARBA" id="ARBA00023274"/>
    </source>
</evidence>
<evidence type="ECO:0000256" key="3">
    <source>
        <dbReference type="ARBA" id="ARBA00009123"/>
    </source>
</evidence>
<keyword evidence="8" id="KW-0539">Nucleus</keyword>
<feature type="region of interest" description="Disordered" evidence="11">
    <location>
        <begin position="82"/>
        <end position="115"/>
    </location>
</feature>
<gene>
    <name evidence="13" type="ORF">DME_LOCUS8113</name>
</gene>
<evidence type="ECO:0000259" key="12">
    <source>
        <dbReference type="PROSITE" id="PS52002"/>
    </source>
</evidence>
<keyword evidence="9" id="KW-0687">Ribonucleoprotein</keyword>
<accession>A0A0N4UAN9</accession>
<evidence type="ECO:0000256" key="4">
    <source>
        <dbReference type="ARBA" id="ARBA00022490"/>
    </source>
</evidence>
<evidence type="ECO:0000256" key="11">
    <source>
        <dbReference type="SAM" id="MobiDB-lite"/>
    </source>
</evidence>
<evidence type="ECO:0000256" key="1">
    <source>
        <dbReference type="ARBA" id="ARBA00004123"/>
    </source>
</evidence>
<comment type="similarity">
    <text evidence="3">Belongs to the snRNP SmB/SmN family.</text>
</comment>
<dbReference type="GO" id="GO:0005737">
    <property type="term" value="C:cytoplasm"/>
    <property type="evidence" value="ECO:0007669"/>
    <property type="project" value="UniProtKB-SubCell"/>
</dbReference>
<proteinExistence type="inferred from homology"/>
<keyword evidence="15" id="KW-1185">Reference proteome</keyword>
<keyword evidence="4" id="KW-0963">Cytoplasm</keyword>
<dbReference type="Proteomes" id="UP000274756">
    <property type="component" value="Unassembled WGS sequence"/>
</dbReference>
<evidence type="ECO:0000256" key="8">
    <source>
        <dbReference type="ARBA" id="ARBA00023242"/>
    </source>
</evidence>
<dbReference type="GO" id="GO:0070990">
    <property type="term" value="F:snRNP binding"/>
    <property type="evidence" value="ECO:0007669"/>
    <property type="project" value="TreeGrafter"/>
</dbReference>
<evidence type="ECO:0000256" key="10">
    <source>
        <dbReference type="ARBA" id="ARBA00041355"/>
    </source>
</evidence>
<dbReference type="GO" id="GO:0046540">
    <property type="term" value="C:U4/U6 x U5 tri-snRNP complex"/>
    <property type="evidence" value="ECO:0007669"/>
    <property type="project" value="TreeGrafter"/>
</dbReference>
<dbReference type="EMBL" id="UYYG01001165">
    <property type="protein sequence ID" value="VDN58140.1"/>
    <property type="molecule type" value="Genomic_DNA"/>
</dbReference>
<reference evidence="13 15" key="2">
    <citation type="submission" date="2018-11" db="EMBL/GenBank/DDBJ databases">
        <authorList>
            <consortium name="Pathogen Informatics"/>
        </authorList>
    </citation>
    <scope>NUCLEOTIDE SEQUENCE [LARGE SCALE GENOMIC DNA]</scope>
</reference>
<dbReference type="InterPro" id="IPR047575">
    <property type="entry name" value="Sm"/>
</dbReference>
<evidence type="ECO:0000313" key="14">
    <source>
        <dbReference type="Proteomes" id="UP000038040"/>
    </source>
</evidence>
<protein>
    <recommendedName>
        <fullName evidence="10">Sm protein B</fullName>
    </recommendedName>
</protein>
<dbReference type="STRING" id="318479.A0A0N4UAN9"/>
<dbReference type="GO" id="GO:0003723">
    <property type="term" value="F:RNA binding"/>
    <property type="evidence" value="ECO:0007669"/>
    <property type="project" value="UniProtKB-KW"/>
</dbReference>
<dbReference type="AlphaFoldDB" id="A0A0N4UAN9"/>
<comment type="subcellular location">
    <subcellularLocation>
        <location evidence="2">Cytoplasm</location>
    </subcellularLocation>
    <subcellularLocation>
        <location evidence="1">Nucleus</location>
    </subcellularLocation>
</comment>
<dbReference type="OrthoDB" id="2020720at2759"/>
<dbReference type="SUPFAM" id="SSF50182">
    <property type="entry name" value="Sm-like ribonucleoproteins"/>
    <property type="match status" value="1"/>
</dbReference>
<dbReference type="WBParaSite" id="DME_0000423001-mRNA-1">
    <property type="protein sequence ID" value="DME_0000423001-mRNA-1"/>
    <property type="gene ID" value="DME_0000423001"/>
</dbReference>
<keyword evidence="7" id="KW-0508">mRNA splicing</keyword>
<feature type="domain" description="Sm" evidence="12">
    <location>
        <begin position="4"/>
        <end position="86"/>
    </location>
</feature>
<organism evidence="14 16">
    <name type="scientific">Dracunculus medinensis</name>
    <name type="common">Guinea worm</name>
    <dbReference type="NCBI Taxonomy" id="318479"/>
    <lineage>
        <taxon>Eukaryota</taxon>
        <taxon>Metazoa</taxon>
        <taxon>Ecdysozoa</taxon>
        <taxon>Nematoda</taxon>
        <taxon>Chromadorea</taxon>
        <taxon>Rhabditida</taxon>
        <taxon>Spirurina</taxon>
        <taxon>Dracunculoidea</taxon>
        <taxon>Dracunculidae</taxon>
        <taxon>Dracunculus</taxon>
    </lineage>
</organism>
<dbReference type="GO" id="GO:0071013">
    <property type="term" value="C:catalytic step 2 spliceosome"/>
    <property type="evidence" value="ECO:0007669"/>
    <property type="project" value="TreeGrafter"/>
</dbReference>
<dbReference type="InterPro" id="IPR050914">
    <property type="entry name" value="snRNP_SmB/NAA38-like"/>
</dbReference>
<dbReference type="InterPro" id="IPR001163">
    <property type="entry name" value="Sm_dom_euk/arc"/>
</dbReference>
<evidence type="ECO:0000313" key="16">
    <source>
        <dbReference type="WBParaSite" id="DME_0000423001-mRNA-1"/>
    </source>
</evidence>
<evidence type="ECO:0000256" key="6">
    <source>
        <dbReference type="ARBA" id="ARBA00022884"/>
    </source>
</evidence>
<reference evidence="16" key="1">
    <citation type="submission" date="2017-02" db="UniProtKB">
        <authorList>
            <consortium name="WormBaseParasite"/>
        </authorList>
    </citation>
    <scope>IDENTIFICATION</scope>
</reference>
<dbReference type="Pfam" id="PF01423">
    <property type="entry name" value="LSM"/>
    <property type="match status" value="1"/>
</dbReference>
<evidence type="ECO:0000313" key="15">
    <source>
        <dbReference type="Proteomes" id="UP000274756"/>
    </source>
</evidence>
<name>A0A0N4UAN9_DRAME</name>
<evidence type="ECO:0000313" key="13">
    <source>
        <dbReference type="EMBL" id="VDN58140.1"/>
    </source>
</evidence>
<dbReference type="PROSITE" id="PS52002">
    <property type="entry name" value="SM"/>
    <property type="match status" value="1"/>
</dbReference>